<dbReference type="PANTHER" id="PTHR18934">
    <property type="entry name" value="ATP-DEPENDENT RNA HELICASE"/>
    <property type="match status" value="1"/>
</dbReference>
<accession>A0A1R1XA63</accession>
<dbReference type="AlphaFoldDB" id="A0A1R1XA63"/>
<reference evidence="7" key="2">
    <citation type="submission" date="2017-01" db="EMBL/GenBank/DDBJ databases">
        <authorList>
            <person name="Wang Y."/>
            <person name="White M."/>
            <person name="Kvist S."/>
            <person name="Moncalvo J.-M."/>
        </authorList>
    </citation>
    <scope>NUCLEOTIDE SEQUENCE [LARGE SCALE GENOMIC DNA]</scope>
    <source>
        <strain evidence="7">ID-206-W2</strain>
    </source>
</reference>
<dbReference type="GO" id="GO:0004386">
    <property type="term" value="F:helicase activity"/>
    <property type="evidence" value="ECO:0007669"/>
    <property type="project" value="UniProtKB-KW"/>
</dbReference>
<dbReference type="GO" id="GO:0016787">
    <property type="term" value="F:hydrolase activity"/>
    <property type="evidence" value="ECO:0007669"/>
    <property type="project" value="UniProtKB-KW"/>
</dbReference>
<dbReference type="GO" id="GO:0005524">
    <property type="term" value="F:ATP binding"/>
    <property type="evidence" value="ECO:0007669"/>
    <property type="project" value="UniProtKB-KW"/>
</dbReference>
<dbReference type="EMBL" id="LSSM01000341">
    <property type="protein sequence ID" value="OMJ29248.1"/>
    <property type="molecule type" value="Genomic_DNA"/>
</dbReference>
<dbReference type="EMBL" id="LSSM01006014">
    <property type="protein sequence ID" value="OMJ11523.1"/>
    <property type="molecule type" value="Genomic_DNA"/>
</dbReference>
<dbReference type="PANTHER" id="PTHR18934:SF91">
    <property type="entry name" value="PRE-MRNA-SPLICING FACTOR ATP-DEPENDENT RNA HELICASE PRP16"/>
    <property type="match status" value="1"/>
</dbReference>
<dbReference type="Proteomes" id="UP000187429">
    <property type="component" value="Unassembled WGS sequence"/>
</dbReference>
<evidence type="ECO:0000256" key="2">
    <source>
        <dbReference type="ARBA" id="ARBA00022801"/>
    </source>
</evidence>
<evidence type="ECO:0000313" key="5">
    <source>
        <dbReference type="EMBL" id="OMJ11523.1"/>
    </source>
</evidence>
<dbReference type="GO" id="GO:0003723">
    <property type="term" value="F:RNA binding"/>
    <property type="evidence" value="ECO:0007669"/>
    <property type="project" value="TreeGrafter"/>
</dbReference>
<organism evidence="5 7">
    <name type="scientific">Smittium culicis</name>
    <dbReference type="NCBI Taxonomy" id="133412"/>
    <lineage>
        <taxon>Eukaryota</taxon>
        <taxon>Fungi</taxon>
        <taxon>Fungi incertae sedis</taxon>
        <taxon>Zoopagomycota</taxon>
        <taxon>Kickxellomycotina</taxon>
        <taxon>Harpellomycetes</taxon>
        <taxon>Harpellales</taxon>
        <taxon>Legeriomycetaceae</taxon>
        <taxon>Smittium</taxon>
    </lineage>
</organism>
<proteinExistence type="predicted"/>
<keyword evidence="2" id="KW-0378">Hydrolase</keyword>
<dbReference type="InterPro" id="IPR027417">
    <property type="entry name" value="P-loop_NTPase"/>
</dbReference>
<keyword evidence="1" id="KW-0547">Nucleotide-binding</keyword>
<comment type="caution">
    <text evidence="5">The sequence shown here is derived from an EMBL/GenBank/DDBJ whole genome shotgun (WGS) entry which is preliminary data.</text>
</comment>
<dbReference type="OrthoDB" id="5591447at2759"/>
<evidence type="ECO:0000313" key="6">
    <source>
        <dbReference type="EMBL" id="OMJ29248.1"/>
    </source>
</evidence>
<keyword evidence="3 5" id="KW-0347">Helicase</keyword>
<evidence type="ECO:0000256" key="1">
    <source>
        <dbReference type="ARBA" id="ARBA00022741"/>
    </source>
</evidence>
<evidence type="ECO:0000313" key="7">
    <source>
        <dbReference type="Proteomes" id="UP000187429"/>
    </source>
</evidence>
<protein>
    <submittedName>
        <fullName evidence="5">Pre-mRNA-splicing factor ATP-dependent RNA helicase prp22</fullName>
    </submittedName>
</protein>
<gene>
    <name evidence="6" type="ORF">AYI69_g1262</name>
    <name evidence="5" type="ORF">AYI69_g9798</name>
</gene>
<dbReference type="Gene3D" id="3.40.50.300">
    <property type="entry name" value="P-loop containing nucleotide triphosphate hydrolases"/>
    <property type="match status" value="1"/>
</dbReference>
<keyword evidence="4" id="KW-0067">ATP-binding</keyword>
<evidence type="ECO:0000256" key="4">
    <source>
        <dbReference type="ARBA" id="ARBA00022840"/>
    </source>
</evidence>
<name>A0A1R1XA63_9FUNG</name>
<reference evidence="5" key="1">
    <citation type="submission" date="2017-01" db="EMBL/GenBank/DDBJ databases">
        <authorList>
            <person name="Mah S.A."/>
            <person name="Swanson W.J."/>
            <person name="Moy G.W."/>
            <person name="Vacquier V.D."/>
        </authorList>
    </citation>
    <scope>NUCLEOTIDE SEQUENCE [LARGE SCALE GENOMIC DNA]</scope>
    <source>
        <strain evidence="5">ID-206-W2</strain>
    </source>
</reference>
<keyword evidence="7" id="KW-1185">Reference proteome</keyword>
<evidence type="ECO:0000256" key="3">
    <source>
        <dbReference type="ARBA" id="ARBA00022806"/>
    </source>
</evidence>
<sequence length="419" mass="46746">MDGRILVDQYATSRNNDGLELISIPLHSGTSEEDLRIKPEQNSNDFRRAYLSTGSAENVYIKGVKYIIDPGIKKEIAFDYKKNSDVLQVMPISKSLADTRSSIVRDSFGSGFDGKCYRLYPLIAYKEGMPEFDVPEISRIGSSKLSRLLLLVLLLIGNSANSTQFDIIPPGPSKEGITSAIESLSALGIIELGKKEKKITQKEYQIIHSIVLFNLEPSIGVCLLSSLETINNYNGLNIFLPSDFSNNMAVSNSSKIDISLEMIIVASMLSAGTVFTESNRRGADTDSQKLKFASKESDHLCFINVFLAYIGVKTHYTSTENSLSHWCSKHNLDYAVLKKAYNIAKKVYQLLQTSIKKLSEIGFDHSVKNLVNINSSIRNLKSTLIRKCLVRGFYNNICELEKDGINFRNISTNQVSVRF</sequence>